<accession>A0A811T790</accession>
<dbReference type="AlphaFoldDB" id="A0A811T790"/>
<name>A0A811T790_9EURY</name>
<dbReference type="InterPro" id="IPR003672">
    <property type="entry name" value="CobN/Mg_chltase"/>
</dbReference>
<organism evidence="3 4">
    <name type="scientific">Candidatus Argoarchaeum ethanivorans</name>
    <dbReference type="NCBI Taxonomy" id="2608793"/>
    <lineage>
        <taxon>Archaea</taxon>
        <taxon>Methanobacteriati</taxon>
        <taxon>Methanobacteriota</taxon>
        <taxon>Stenosarchaea group</taxon>
        <taxon>Methanomicrobia</taxon>
        <taxon>Methanosarcinales</taxon>
        <taxon>Methanosarcinales incertae sedis</taxon>
        <taxon>GOM Arc I cluster</taxon>
        <taxon>Candidatus Argoarchaeum</taxon>
    </lineage>
</organism>
<dbReference type="CDD" id="cd10150">
    <property type="entry name" value="CobN_like"/>
    <property type="match status" value="1"/>
</dbReference>
<dbReference type="Pfam" id="PF02514">
    <property type="entry name" value="CobN-Mg_chel"/>
    <property type="match status" value="1"/>
</dbReference>
<gene>
    <name evidence="3" type="ORF">LAKADJCE_00129</name>
</gene>
<dbReference type="PANTHER" id="PTHR44119">
    <property type="entry name" value="MAGNESIUM-CHELATASE SUBUNIT CHLH, CHLOROPLASTIC"/>
    <property type="match status" value="1"/>
</dbReference>
<protein>
    <submittedName>
        <fullName evidence="3">CobN/Magnesium Chelatase</fullName>
    </submittedName>
</protein>
<dbReference type="Proteomes" id="UP000612009">
    <property type="component" value="Unassembled WGS sequence"/>
</dbReference>
<evidence type="ECO:0000313" key="3">
    <source>
        <dbReference type="EMBL" id="CAD6491550.1"/>
    </source>
</evidence>
<feature type="domain" description="CobN/magnesium chelatase" evidence="2">
    <location>
        <begin position="102"/>
        <end position="1195"/>
    </location>
</feature>
<sequence length="1248" mass="140239">MRITSVTWGSDISLLVDACNRLGIELSAWSTHDLEDGSKRESCTQSFRDADVVLLRPTEDAFWDSVIEELESVNVPIISFGHDPSYWQLSTVPLKVVVTVNAYHLYGGEENIVNMLRYIGKDVLGLDYEFDPPAETMWQGIYHPRAEQAFESVKEYLEWYKPEKRHAIGMLFHRTYWTNGDLEVIDAMIRELEAEFDVIPAFCYGMGDSETGAKSGGEIVEDFFMYPVKIDALVNLQSIFYTGDSEESVSALKKLNIPVFHPLTIYRDTEEAWMKGSQGMSSSEVAWSVAMPEFEGAIEPLIVGVPRTEEEHGTEFERHASIDERLKKIVRRIKKWIDLEDTPKPKRRVAFILHNSPCTSVEATVGAGAHLDTLESVARILRAMKEAGYAVDVPENGKSLIGNIIDHKAISEFRWTTIDEIVSKGGALAMVTKDEYIEWFDTLKADVRKRMCDAWGNPPGEAKDGVPAAMIYDGKIVVTGVRYGNAVVCVQPKRGCAGSRCDGTVCKILHDPEVPPPHQYMATYRWIEKTFGADVIIHVGTHGNIEFLPGKSVALSERCYPDIAIGDMPHLYIYNSDNPPEGTIAKRRSYATLIDHMQTVMTESGLYGDLKELEDQIAEYNKTKISDKARAHALEHIIIDLLTNTNLTEELKLDKLLKAGAPFDRIMDKAHRAITKVYNTQIPDGMHIFGENPKGDQKIEFVNSILRYDSEMRKLVLDLLGMDIEPADLKSEALAGIDALGKEILNGFLSDKDPVSICKKVLGDRLKRLNESRIFSVRDKAAKIAWRIDSSDEIGSLLHGFDAGYIEPGPSGLITQGKPEVMPTGRNFYSLDPFKVPTKAAWLIGQRLADGVIGKYVDENGKLPENIAMYWMAGDIMWADGEQLAQIMHLIGVEPIWKGGKVKEYRILPLEELGRPRIDVTIRVSGITRDCFYNCIELVDDALREVAELDEPLEMNYIKKHVAEASSDDGNGDRGCARIFASKPGTYGNGVNLAVYASAWKEDKDISDVYIYWNGYEYGKGVFGEESHAKLISQLKSVDLTFNKTVTDEYDLLGCCYYFGTHGGLTTAAREISGRDVPAYYGDTRDRDRIEIRTLADEVRRVVRTKLLNPKWIEGMKRHGYKGAGDISSKIGRVYGWEATTQEVDDWIFDDITKTFILDDEMRKFFEENNPYALEEIGRRLLEAYERGLWDADSDVIDGLKNAYLEMEGWIEERMGDAKGDFQGGSIDVMTIADIPGWKEKVAKVIEG</sequence>
<dbReference type="PANTHER" id="PTHR44119:SF7">
    <property type="entry name" value="MAGNESIUM CHELATASE SUBUNIT"/>
    <property type="match status" value="1"/>
</dbReference>
<comment type="similarity">
    <text evidence="1">Belongs to the Mg-chelatase subunit H family.</text>
</comment>
<dbReference type="GO" id="GO:0016851">
    <property type="term" value="F:magnesium chelatase activity"/>
    <property type="evidence" value="ECO:0007669"/>
    <property type="project" value="InterPro"/>
</dbReference>
<dbReference type="InterPro" id="IPR011771">
    <property type="entry name" value="BchH"/>
</dbReference>
<evidence type="ECO:0000259" key="2">
    <source>
        <dbReference type="Pfam" id="PF02514"/>
    </source>
</evidence>
<evidence type="ECO:0000313" key="4">
    <source>
        <dbReference type="Proteomes" id="UP000612009"/>
    </source>
</evidence>
<proteinExistence type="inferred from homology"/>
<evidence type="ECO:0000256" key="1">
    <source>
        <dbReference type="ARBA" id="ARBA00010851"/>
    </source>
</evidence>
<comment type="caution">
    <text evidence="3">The sequence shown here is derived from an EMBL/GenBank/DDBJ whole genome shotgun (WGS) entry which is preliminary data.</text>
</comment>
<dbReference type="EMBL" id="CAJHIR010000005">
    <property type="protein sequence ID" value="CAD6491550.1"/>
    <property type="molecule type" value="Genomic_DNA"/>
</dbReference>
<dbReference type="NCBIfam" id="TIGR02025">
    <property type="entry name" value="BchH"/>
    <property type="match status" value="1"/>
</dbReference>
<reference evidence="3" key="1">
    <citation type="submission" date="2020-10" db="EMBL/GenBank/DDBJ databases">
        <authorList>
            <person name="Hahn C.J."/>
            <person name="Laso-Perez R."/>
            <person name="Vulcano F."/>
            <person name="Vaziourakis K.-M."/>
            <person name="Stokke R."/>
            <person name="Steen I.H."/>
            <person name="Teske A."/>
            <person name="Boetius A."/>
            <person name="Liebeke M."/>
            <person name="Amann R."/>
            <person name="Knittel K."/>
        </authorList>
    </citation>
    <scope>NUCLEOTIDE SEQUENCE</scope>
    <source>
        <strain evidence="3">Gfbio:e3339647-f889-4370-9287-4fb5cb688e4c:AG392J18_GoMArc1</strain>
    </source>
</reference>
<dbReference type="NCBIfam" id="NF004646">
    <property type="entry name" value="PRK05989.2-4"/>
    <property type="match status" value="1"/>
</dbReference>
<dbReference type="GO" id="GO:0015995">
    <property type="term" value="P:chlorophyll biosynthetic process"/>
    <property type="evidence" value="ECO:0007669"/>
    <property type="project" value="InterPro"/>
</dbReference>